<reference evidence="3" key="2">
    <citation type="submission" date="2023-01" db="EMBL/GenBank/DDBJ databases">
        <title>Draft genome sequence of Algimonas ampicilliniresistens strain NBRC 108219.</title>
        <authorList>
            <person name="Sun Q."/>
            <person name="Mori K."/>
        </authorList>
    </citation>
    <scope>NUCLEOTIDE SEQUENCE</scope>
    <source>
        <strain evidence="3">NBRC 108219</strain>
    </source>
</reference>
<dbReference type="Proteomes" id="UP001161391">
    <property type="component" value="Unassembled WGS sequence"/>
</dbReference>
<proteinExistence type="predicted"/>
<dbReference type="InterPro" id="IPR006597">
    <property type="entry name" value="Sel1-like"/>
</dbReference>
<dbReference type="PANTHER" id="PTHR43628">
    <property type="entry name" value="ACTIVATOR OF C KINASE PROTEIN 1-RELATED"/>
    <property type="match status" value="1"/>
</dbReference>
<feature type="compositionally biased region" description="Basic residues" evidence="1">
    <location>
        <begin position="71"/>
        <end position="86"/>
    </location>
</feature>
<sequence>MVSRVADDAPKSNNPSDGSDTAARETDTTKSTEPMQTQSSKSEVSQSDAKTSEPAKAKTQETSSDSQTPATRRRKPTPAKTARAKSLKADVDRLEARLKRADEATQSSLASLQTVVSALEASLKTSTETQKGRLTQHVSDLTTRLDQQSTDMREAIRKELKSALSEGGLDYLDAAVGRASMRLDKAEIEQADAITKVNKHLADIARAVDARMKAESRNRKAELDTLTEKLTLAIATSQHDVEKRVTAVERDSAEALNRVGATIEQIHNRLEQRRQSSSEGVAEKINELALQTQAELDARLKEVEARHLAVGTGAAERVVERVSQDIDHKIEGLQRRVIELERGSGATPPMALAPLPPLPDTSTSSVTNLREPLADMVETDLPPNPIQTLKDRLTTFRTPAAAPTLVPAPARSADPSNPYAAALETQAPLTLDQPVPTPVVPQAAPPAQPFQVQPHGDATRPPPLPPFQMPTSLPPLPAAEDFQPAPLPEEVYSNPAYAENVNMRAGLMARSRVESPMAVRVASTSPLQRFSMPSLSSRNVRVALLATGVAVVALMAGRMILSTGDNPDSTLAQGGQPPVVTTTSPNNSFPLNNGAQTPNTLDANIGTGAVAGPSTEPIGNYAETQPVIIDSAELDTLEAAVEAGNPIAQFQMGLAKLDAGETEDGASLIRQAASANQPAALYRLAKLYESGEGVPQDDVMARQLIERAARGGNRIAMHDLALFYTEGRGGVELDMNAAKSWFEQAARRGVVDSQFNLAVLSESSEIGSTPNPEQALFWYSIAASQGDQFAVSRRDALRASLDADRLTAIDDRIQAFTPRPIDEAANGIFSNVPWVTSASSSSNNRVLEAQTLLASMGYSVGTPDGVMGSRTRTAIVEFERANGLSETGQVSRELVSRLAQASGS</sequence>
<evidence type="ECO:0000256" key="1">
    <source>
        <dbReference type="SAM" id="MobiDB-lite"/>
    </source>
</evidence>
<dbReference type="InterPro" id="IPR052945">
    <property type="entry name" value="Mitotic_Regulator"/>
</dbReference>
<feature type="compositionally biased region" description="Pro residues" evidence="1">
    <location>
        <begin position="460"/>
        <end position="477"/>
    </location>
</feature>
<feature type="compositionally biased region" description="Polar residues" evidence="1">
    <location>
        <begin position="60"/>
        <end position="70"/>
    </location>
</feature>
<evidence type="ECO:0000259" key="2">
    <source>
        <dbReference type="Pfam" id="PF01471"/>
    </source>
</evidence>
<dbReference type="InterPro" id="IPR002477">
    <property type="entry name" value="Peptidoglycan-bd-like"/>
</dbReference>
<reference evidence="3" key="1">
    <citation type="journal article" date="2014" name="Int. J. Syst. Evol. Microbiol.">
        <title>Complete genome of a new Firmicutes species belonging to the dominant human colonic microbiota ('Ruminococcus bicirculans') reveals two chromosomes and a selective capacity to utilize plant glucans.</title>
        <authorList>
            <consortium name="NISC Comparative Sequencing Program"/>
            <person name="Wegmann U."/>
            <person name="Louis P."/>
            <person name="Goesmann A."/>
            <person name="Henrissat B."/>
            <person name="Duncan S.H."/>
            <person name="Flint H.J."/>
        </authorList>
    </citation>
    <scope>NUCLEOTIDE SEQUENCE</scope>
    <source>
        <strain evidence="3">NBRC 108219</strain>
    </source>
</reference>
<dbReference type="InterPro" id="IPR036365">
    <property type="entry name" value="PGBD-like_sf"/>
</dbReference>
<dbReference type="EMBL" id="BSNK01000002">
    <property type="protein sequence ID" value="GLQ24619.1"/>
    <property type="molecule type" value="Genomic_DNA"/>
</dbReference>
<dbReference type="SUPFAM" id="SSF47090">
    <property type="entry name" value="PGBD-like"/>
    <property type="match status" value="1"/>
</dbReference>
<feature type="compositionally biased region" description="Polar residues" evidence="1">
    <location>
        <begin position="31"/>
        <end position="49"/>
    </location>
</feature>
<feature type="compositionally biased region" description="Basic and acidic residues" evidence="1">
    <location>
        <begin position="1"/>
        <end position="10"/>
    </location>
</feature>
<dbReference type="PANTHER" id="PTHR43628:SF1">
    <property type="entry name" value="CHITIN SYNTHASE REGULATORY FACTOR 2-RELATED"/>
    <property type="match status" value="1"/>
</dbReference>
<dbReference type="Pfam" id="PF01471">
    <property type="entry name" value="PG_binding_1"/>
    <property type="match status" value="1"/>
</dbReference>
<dbReference type="Gene3D" id="1.10.101.10">
    <property type="entry name" value="PGBD-like superfamily/PGBD"/>
    <property type="match status" value="1"/>
</dbReference>
<feature type="domain" description="Peptidoglycan binding-like" evidence="2">
    <location>
        <begin position="843"/>
        <end position="898"/>
    </location>
</feature>
<dbReference type="SMART" id="SM00671">
    <property type="entry name" value="SEL1"/>
    <property type="match status" value="3"/>
</dbReference>
<protein>
    <submittedName>
        <fullName evidence="3">Localization factor PodJL</fullName>
    </submittedName>
</protein>
<feature type="compositionally biased region" description="Basic and acidic residues" evidence="1">
    <location>
        <begin position="50"/>
        <end position="59"/>
    </location>
</feature>
<dbReference type="InterPro" id="IPR036366">
    <property type="entry name" value="PGBDSf"/>
</dbReference>
<dbReference type="Gene3D" id="1.25.40.10">
    <property type="entry name" value="Tetratricopeptide repeat domain"/>
    <property type="match status" value="1"/>
</dbReference>
<keyword evidence="4" id="KW-1185">Reference proteome</keyword>
<name>A0ABQ5VAT6_9PROT</name>
<gene>
    <name evidence="3" type="primary">podJ</name>
    <name evidence="3" type="ORF">GCM10007853_24930</name>
</gene>
<dbReference type="InterPro" id="IPR011990">
    <property type="entry name" value="TPR-like_helical_dom_sf"/>
</dbReference>
<feature type="compositionally biased region" description="Pro residues" evidence="1">
    <location>
        <begin position="435"/>
        <end position="448"/>
    </location>
</feature>
<evidence type="ECO:0000313" key="4">
    <source>
        <dbReference type="Proteomes" id="UP001161391"/>
    </source>
</evidence>
<feature type="region of interest" description="Disordered" evidence="1">
    <location>
        <begin position="435"/>
        <end position="487"/>
    </location>
</feature>
<dbReference type="Pfam" id="PF08238">
    <property type="entry name" value="Sel1"/>
    <property type="match status" value="3"/>
</dbReference>
<dbReference type="RefSeq" id="WP_284391272.1">
    <property type="nucleotide sequence ID" value="NZ_BSNK01000002.1"/>
</dbReference>
<accession>A0ABQ5VAT6</accession>
<organism evidence="3 4">
    <name type="scientific">Algimonas ampicilliniresistens</name>
    <dbReference type="NCBI Taxonomy" id="1298735"/>
    <lineage>
        <taxon>Bacteria</taxon>
        <taxon>Pseudomonadati</taxon>
        <taxon>Pseudomonadota</taxon>
        <taxon>Alphaproteobacteria</taxon>
        <taxon>Maricaulales</taxon>
        <taxon>Robiginitomaculaceae</taxon>
        <taxon>Algimonas</taxon>
    </lineage>
</organism>
<feature type="region of interest" description="Disordered" evidence="1">
    <location>
        <begin position="345"/>
        <end position="365"/>
    </location>
</feature>
<evidence type="ECO:0000313" key="3">
    <source>
        <dbReference type="EMBL" id="GLQ24619.1"/>
    </source>
</evidence>
<comment type="caution">
    <text evidence="3">The sequence shown here is derived from an EMBL/GenBank/DDBJ whole genome shotgun (WGS) entry which is preliminary data.</text>
</comment>
<dbReference type="SUPFAM" id="SSF81901">
    <property type="entry name" value="HCP-like"/>
    <property type="match status" value="1"/>
</dbReference>
<feature type="region of interest" description="Disordered" evidence="1">
    <location>
        <begin position="1"/>
        <end position="88"/>
    </location>
</feature>